<dbReference type="EMBL" id="QGMY01000008">
    <property type="protein sequence ID" value="PWR71584.1"/>
    <property type="molecule type" value="Genomic_DNA"/>
</dbReference>
<evidence type="ECO:0000313" key="2">
    <source>
        <dbReference type="Proteomes" id="UP000245657"/>
    </source>
</evidence>
<dbReference type="OrthoDB" id="157576at2157"/>
<keyword evidence="2" id="KW-1185">Reference proteome</keyword>
<proteinExistence type="predicted"/>
<dbReference type="CDD" id="cd11714">
    <property type="entry name" value="GINS_A_archaea"/>
    <property type="match status" value="1"/>
</dbReference>
<comment type="caution">
    <text evidence="1">The sequence shown here is derived from an EMBL/GenBank/DDBJ whole genome shotgun (WGS) entry which is preliminary data.</text>
</comment>
<dbReference type="AlphaFoldDB" id="A0A2V2MTR7"/>
<protein>
    <recommendedName>
        <fullName evidence="3">DNA replication complex GINS family protein</fullName>
    </recommendedName>
</protein>
<dbReference type="Proteomes" id="UP000245657">
    <property type="component" value="Unassembled WGS sequence"/>
</dbReference>
<evidence type="ECO:0000313" key="1">
    <source>
        <dbReference type="EMBL" id="PWR71584.1"/>
    </source>
</evidence>
<dbReference type="Gene3D" id="3.40.5.50">
    <property type="match status" value="1"/>
</dbReference>
<dbReference type="RefSeq" id="WP_109969202.1">
    <property type="nucleotide sequence ID" value="NZ_CP176093.1"/>
</dbReference>
<reference evidence="1 2" key="1">
    <citation type="submission" date="2018-05" db="EMBL/GenBank/DDBJ databases">
        <title>Draft genome of Methanospirillum lacunae Ki8-1.</title>
        <authorList>
            <person name="Dueholm M.S."/>
            <person name="Nielsen P.H."/>
            <person name="Bakmann L.F."/>
            <person name="Otzen D.E."/>
        </authorList>
    </citation>
    <scope>NUCLEOTIDE SEQUENCE [LARGE SCALE GENOMIC DNA]</scope>
    <source>
        <strain evidence="1 2">Ki8-1</strain>
    </source>
</reference>
<evidence type="ECO:0008006" key="3">
    <source>
        <dbReference type="Google" id="ProtNLM"/>
    </source>
</evidence>
<gene>
    <name evidence="1" type="ORF">DK846_12070</name>
</gene>
<accession>A0A2V2MTR7</accession>
<sequence>MGLLHLEDLRGILLGERDSGTLVQIPHDLYQTTALLIKTLQQEVIVMDDPFSDEARILIEKVASIRTTAEELFHLRSEKIVSLAQSQADGSYIEREELRMLIPAELEMFNRIVDGIRVCRIALIEWKTVGRSPVPVRVEIPERISDTPISAENEFVSPTDSAALISVTDPDSSESVVAIDLVSESPGRAYEQEEGWTPSDDEDDEPFAYTLVRVLADMEPFMGVDGRTYEISTGDILTLPGRNAEVLAERDIVLNINPG</sequence>
<name>A0A2V2MTR7_9EURY</name>
<organism evidence="1 2">
    <name type="scientific">Methanospirillum lacunae</name>
    <dbReference type="NCBI Taxonomy" id="668570"/>
    <lineage>
        <taxon>Archaea</taxon>
        <taxon>Methanobacteriati</taxon>
        <taxon>Methanobacteriota</taxon>
        <taxon>Stenosarchaea group</taxon>
        <taxon>Methanomicrobia</taxon>
        <taxon>Methanomicrobiales</taxon>
        <taxon>Methanospirillaceae</taxon>
        <taxon>Methanospirillum</taxon>
    </lineage>
</organism>
<dbReference type="GeneID" id="97550259"/>